<accession>A0A699XN38</accession>
<dbReference type="EMBL" id="BKCJ011889415">
    <property type="protein sequence ID" value="GFD61305.1"/>
    <property type="molecule type" value="Genomic_DNA"/>
</dbReference>
<dbReference type="AlphaFoldDB" id="A0A699XN38"/>
<proteinExistence type="predicted"/>
<comment type="caution">
    <text evidence="1">The sequence shown here is derived from an EMBL/GenBank/DDBJ whole genome shotgun (WGS) entry which is preliminary data.</text>
</comment>
<feature type="non-terminal residue" evidence="1">
    <location>
        <position position="1"/>
    </location>
</feature>
<reference evidence="1" key="1">
    <citation type="journal article" date="2019" name="Sci. Rep.">
        <title>Draft genome of Tanacetum cinerariifolium, the natural source of mosquito coil.</title>
        <authorList>
            <person name="Yamashiro T."/>
            <person name="Shiraishi A."/>
            <person name="Satake H."/>
            <person name="Nakayama K."/>
        </authorList>
    </citation>
    <scope>NUCLEOTIDE SEQUENCE</scope>
</reference>
<name>A0A699XN38_TANCI</name>
<sequence length="76" mass="8246">KIAQANMGGVAGLGPSARASPKMLVMFSTTPVFKMYDEVSQFLYSSDWRSSTTVSTLRMARETRDVSSWMTGTSGS</sequence>
<gene>
    <name evidence="1" type="ORF">Tci_933274</name>
</gene>
<evidence type="ECO:0000313" key="1">
    <source>
        <dbReference type="EMBL" id="GFD61305.1"/>
    </source>
</evidence>
<organism evidence="1">
    <name type="scientific">Tanacetum cinerariifolium</name>
    <name type="common">Dalmatian daisy</name>
    <name type="synonym">Chrysanthemum cinerariifolium</name>
    <dbReference type="NCBI Taxonomy" id="118510"/>
    <lineage>
        <taxon>Eukaryota</taxon>
        <taxon>Viridiplantae</taxon>
        <taxon>Streptophyta</taxon>
        <taxon>Embryophyta</taxon>
        <taxon>Tracheophyta</taxon>
        <taxon>Spermatophyta</taxon>
        <taxon>Magnoliopsida</taxon>
        <taxon>eudicotyledons</taxon>
        <taxon>Gunneridae</taxon>
        <taxon>Pentapetalae</taxon>
        <taxon>asterids</taxon>
        <taxon>campanulids</taxon>
        <taxon>Asterales</taxon>
        <taxon>Asteraceae</taxon>
        <taxon>Asteroideae</taxon>
        <taxon>Anthemideae</taxon>
        <taxon>Anthemidinae</taxon>
        <taxon>Tanacetum</taxon>
    </lineage>
</organism>
<protein>
    <submittedName>
        <fullName evidence="1">Uncharacterized protein</fullName>
    </submittedName>
</protein>